<organism evidence="1 2">
    <name type="scientific">Aromatoleum aromaticum (strain DSM 19018 / LMG 30748 / EbN1)</name>
    <name type="common">Azoarcus sp. (strain EbN1)</name>
    <dbReference type="NCBI Taxonomy" id="76114"/>
    <lineage>
        <taxon>Bacteria</taxon>
        <taxon>Pseudomonadati</taxon>
        <taxon>Pseudomonadota</taxon>
        <taxon>Betaproteobacteria</taxon>
        <taxon>Rhodocyclales</taxon>
        <taxon>Rhodocyclaceae</taxon>
        <taxon>Aromatoleum</taxon>
    </lineage>
</organism>
<dbReference type="RefSeq" id="WP_011254783.1">
    <property type="nucleotide sequence ID" value="NC_006823.1"/>
</dbReference>
<keyword evidence="2" id="KW-1185">Reference proteome</keyword>
<evidence type="ECO:0000313" key="1">
    <source>
        <dbReference type="EMBL" id="CAI10395.1"/>
    </source>
</evidence>
<dbReference type="EMBL" id="CR555307">
    <property type="protein sequence ID" value="CAI10395.1"/>
    <property type="molecule type" value="Genomic_DNA"/>
</dbReference>
<dbReference type="KEGG" id="eba:p1B200"/>
<protein>
    <submittedName>
        <fullName evidence="1">Uncharacterized protein</fullName>
    </submittedName>
</protein>
<dbReference type="Proteomes" id="UP000006552">
    <property type="component" value="Plasmid 1"/>
</dbReference>
<evidence type="ECO:0000313" key="2">
    <source>
        <dbReference type="Proteomes" id="UP000006552"/>
    </source>
</evidence>
<sequence>MSPYQRPAFVQSFDKSRPHELLTANASKSGFLEYRMLDSGEVVSVTNVWYTQTAAMRASCLEFQANHALATAQRYESRPPIGCSKTIATEEARRYRASAEILFRKAAWMLAAVARPELEAVDNEPDLDLFVPMAKSEK</sequence>
<geneLocation type="plasmid" evidence="2">
    <name>pAzo1</name>
</geneLocation>
<gene>
    <name evidence="1" type="ORF">p1B200</name>
</gene>
<proteinExistence type="predicted"/>
<dbReference type="HOGENOM" id="CLU_1851011_0_0_4"/>
<dbReference type="OrthoDB" id="9971558at2"/>
<dbReference type="AlphaFoldDB" id="Q5NX19"/>
<name>Q5NX19_AROAE</name>
<accession>Q5NX19</accession>
<keyword evidence="1" id="KW-0614">Plasmid</keyword>
<reference evidence="1 2" key="1">
    <citation type="journal article" date="2005" name="Arch. Microbiol.">
        <title>The genome sequence of an anaerobic aromatic-degrading denitrifying bacterium, strain EbN1.</title>
        <authorList>
            <person name="Rabus R."/>
            <person name="Kube M."/>
            <person name="Heider J."/>
            <person name="Beck A."/>
            <person name="Heitmann K."/>
            <person name="Widdel F."/>
            <person name="Reinhardt R."/>
        </authorList>
    </citation>
    <scope>NUCLEOTIDE SEQUENCE [LARGE SCALE GENOMIC DNA]</scope>
    <source>
        <strain evidence="1 2">EbN1</strain>
        <plasmid evidence="2">Plasmid pAzo1</plasmid>
    </source>
</reference>